<evidence type="ECO:0000313" key="2">
    <source>
        <dbReference type="EMBL" id="QHM73137.1"/>
    </source>
</evidence>
<keyword evidence="3" id="KW-1185">Reference proteome</keyword>
<reference evidence="2 3" key="1">
    <citation type="submission" date="2018-03" db="EMBL/GenBank/DDBJ databases">
        <title>Pantoea intestinalis SRCM103226 isolated form the mealworm.</title>
        <authorList>
            <person name="Jeong D.-Y."/>
            <person name="Kim J.W."/>
        </authorList>
    </citation>
    <scope>NUCLEOTIDE SEQUENCE [LARGE SCALE GENOMIC DNA]</scope>
    <source>
        <strain evidence="2 3">SRCM103226</strain>
    </source>
</reference>
<evidence type="ECO:0000313" key="3">
    <source>
        <dbReference type="Proteomes" id="UP000464053"/>
    </source>
</evidence>
<name>A0A6P1Q4Y6_9GAMM</name>
<accession>A0A6P1Q4Y6</accession>
<dbReference type="Proteomes" id="UP000464053">
    <property type="component" value="Chromosome"/>
</dbReference>
<dbReference type="KEGG" id="mint:C7M51_03482"/>
<proteinExistence type="predicted"/>
<sequence length="68" mass="7693">MKTIIHFSLYLALFIIGFALLNNANVLDLNTHSRSELISKFIVMIIVLIATTRWGIKAYTLLTGQNKN</sequence>
<organism evidence="2 3">
    <name type="scientific">Mixta intestinalis</name>
    <dbReference type="NCBI Taxonomy" id="1615494"/>
    <lineage>
        <taxon>Bacteria</taxon>
        <taxon>Pseudomonadati</taxon>
        <taxon>Pseudomonadota</taxon>
        <taxon>Gammaproteobacteria</taxon>
        <taxon>Enterobacterales</taxon>
        <taxon>Erwiniaceae</taxon>
        <taxon>Mixta</taxon>
    </lineage>
</organism>
<protein>
    <submittedName>
        <fullName evidence="2">Uncharacterized protein</fullName>
    </submittedName>
</protein>
<keyword evidence="1" id="KW-0472">Membrane</keyword>
<keyword evidence="1" id="KW-0812">Transmembrane</keyword>
<dbReference type="EMBL" id="CP028271">
    <property type="protein sequence ID" value="QHM73137.1"/>
    <property type="molecule type" value="Genomic_DNA"/>
</dbReference>
<dbReference type="AlphaFoldDB" id="A0A6P1Q4Y6"/>
<gene>
    <name evidence="2" type="ORF">C7M51_03482</name>
</gene>
<feature type="transmembrane region" description="Helical" evidence="1">
    <location>
        <begin position="37"/>
        <end position="56"/>
    </location>
</feature>
<feature type="transmembrane region" description="Helical" evidence="1">
    <location>
        <begin position="7"/>
        <end position="25"/>
    </location>
</feature>
<evidence type="ECO:0000256" key="1">
    <source>
        <dbReference type="SAM" id="Phobius"/>
    </source>
</evidence>
<keyword evidence="1" id="KW-1133">Transmembrane helix</keyword>